<name>A0A368RJN5_SETIT</name>
<dbReference type="Gene3D" id="1.10.8.430">
    <property type="entry name" value="Helical domain of apoptotic protease-activating factors"/>
    <property type="match status" value="1"/>
</dbReference>
<dbReference type="PANTHER" id="PTHR23155:SF1114">
    <property type="entry name" value="OS02G0475500 PROTEIN"/>
    <property type="match status" value="1"/>
</dbReference>
<sequence>MEDSAVSSCKSALDIVIDHAKSMVADEDALQLGVQRDVAIIADEFEMMRYFLMTTGDQDQDRGWVKQVRDLAYDVEEVLKSFAAKVDQLEKPSRWRIPRILCERRRATLEVKALLARVADQAFASKRSLYSRLVKGSDADHATQAVAEQSGIFSAIAAIDQARRAAAAGADDSTVDLLRLINDGVKDLRVIVVWGTSFHLGNTSAVKEAYRDGGCEHGNAKFGCRAWVRLASASGQDEFLRNLVSQLSADVTGDQRDLAELKEMATEILSETRFLMVIDGLCSIADWEWIKAYFPDKKNGSRIIVSTRQVEIASLCAERHYQVSELTQLAPDQALYLFHHKAKPQDDSAKTISNSSPMVFADEFVSGRNEEIAKLLQLIRQGHNYPGCEVISVIGMGGVGKTTLVRSVYKDKELDSLFQNRAWITVQRPFSVLSSLRSIARQLYGPNAGREIETVGLEETIDEITRLLCAGKCLIVLDDLTSTADWDLFINYLEKTAVIVVTTRDYKLARHCSRDGNVLKVEFLQDNYAFELFKRKVFKKDDEPFSSSPDLMDEAKLILKKCGGLPLAISVIGSFLSDKPKTRLEWRKLNSKLGISEPLQTMRNILVRSYNDLPYHLKSCFLYMAIFPEDYNIKRKRLIRLWVAEGYSREMQNLTAEEVGDEYFAELLDRSMIIPVKKVTHSTGKIFSCVLHDLIREICVSESMKVELVFTLEEGWSSNTKTKVRQLAISNNWKRDKDEFERTLDLSHVRSLIVFGEWMPFFITDTMKFVHVLDLEGASGLKDHHLNQICQLVHLKYLSLRGCKDIFKMPESLGNLRQLHTMDIRGTYIFQLPSSFNKLRKLQQLHASAWFKDEHKVGPSISNERVTENLKRRDKLKLSFCYDKNFHFLGRNVSCVVQVPRGIGKLNALRTLGYVRFGHGKRNASVKELIGLTQLRKLELHGVDRTNCRDFWSAIAGHNHLLSLSVNRDCVADDLDWHLGGSLSPPKFLKNLKLWGRLVRVLEWVQQLQYLSKLQLHRSGLKQDAIEAIGKLPNLGILRFWKSSFVEGELKIKGGSFPSLILLDLRELDAVTIVEFEDGGMPKLERLQAAGWSKLNEFLGLGYLKRLKEIQLDPKFSDEFIGNVRRQKEEHPNNFSLKLKSEQSTMVRDLED</sequence>
<feature type="domain" description="Disease resistance R13L4/SHOC-2-like LRR" evidence="10">
    <location>
        <begin position="748"/>
        <end position="851"/>
    </location>
</feature>
<dbReference type="InterPro" id="IPR002182">
    <property type="entry name" value="NB-ARC"/>
</dbReference>
<dbReference type="Pfam" id="PF18052">
    <property type="entry name" value="Rx_N"/>
    <property type="match status" value="1"/>
</dbReference>
<dbReference type="GO" id="GO:0002758">
    <property type="term" value="P:innate immune response-activating signaling pathway"/>
    <property type="evidence" value="ECO:0007669"/>
    <property type="project" value="UniProtKB-ARBA"/>
</dbReference>
<dbReference type="Gene3D" id="3.40.50.300">
    <property type="entry name" value="P-loop containing nucleotide triphosphate hydrolases"/>
    <property type="match status" value="2"/>
</dbReference>
<evidence type="ECO:0000256" key="1">
    <source>
        <dbReference type="ARBA" id="ARBA00008894"/>
    </source>
</evidence>
<dbReference type="InterPro" id="IPR027417">
    <property type="entry name" value="P-loop_NTPase"/>
</dbReference>
<protein>
    <recommendedName>
        <fullName evidence="12">NB-ARC domain-containing protein</fullName>
    </recommendedName>
</protein>
<dbReference type="InterPro" id="IPR041118">
    <property type="entry name" value="Rx_N"/>
</dbReference>
<evidence type="ECO:0000259" key="7">
    <source>
        <dbReference type="Pfam" id="PF00931"/>
    </source>
</evidence>
<feature type="domain" description="Disease resistance R13L4/SHOC-2-like LRR" evidence="10">
    <location>
        <begin position="896"/>
        <end position="1119"/>
    </location>
</feature>
<dbReference type="OrthoDB" id="646178at2759"/>
<dbReference type="InterPro" id="IPR036388">
    <property type="entry name" value="WH-like_DNA-bd_sf"/>
</dbReference>
<comment type="similarity">
    <text evidence="1">Belongs to the disease resistance NB-LRR family.</text>
</comment>
<keyword evidence="4" id="KW-0547">Nucleotide-binding</keyword>
<dbReference type="Pfam" id="PF00931">
    <property type="entry name" value="NB-ARC"/>
    <property type="match status" value="2"/>
</dbReference>
<dbReference type="Pfam" id="PF23598">
    <property type="entry name" value="LRR_14"/>
    <property type="match status" value="2"/>
</dbReference>
<dbReference type="GO" id="GO:0009626">
    <property type="term" value="P:plant-type hypersensitive response"/>
    <property type="evidence" value="ECO:0007669"/>
    <property type="project" value="UniProtKB-ARBA"/>
</dbReference>
<feature type="domain" description="Disease resistance protein winged helix" evidence="9">
    <location>
        <begin position="626"/>
        <end position="698"/>
    </location>
</feature>
<feature type="domain" description="NB-ARC" evidence="7">
    <location>
        <begin position="189"/>
        <end position="346"/>
    </location>
</feature>
<evidence type="ECO:0000313" key="11">
    <source>
        <dbReference type="EMBL" id="RCV30407.1"/>
    </source>
</evidence>
<organism evidence="11">
    <name type="scientific">Setaria italica</name>
    <name type="common">Foxtail millet</name>
    <name type="synonym">Panicum italicum</name>
    <dbReference type="NCBI Taxonomy" id="4555"/>
    <lineage>
        <taxon>Eukaryota</taxon>
        <taxon>Viridiplantae</taxon>
        <taxon>Streptophyta</taxon>
        <taxon>Embryophyta</taxon>
        <taxon>Tracheophyta</taxon>
        <taxon>Spermatophyta</taxon>
        <taxon>Magnoliopsida</taxon>
        <taxon>Liliopsida</taxon>
        <taxon>Poales</taxon>
        <taxon>Poaceae</taxon>
        <taxon>PACMAD clade</taxon>
        <taxon>Panicoideae</taxon>
        <taxon>Panicodae</taxon>
        <taxon>Paniceae</taxon>
        <taxon>Cenchrinae</taxon>
        <taxon>Setaria</taxon>
    </lineage>
</organism>
<feature type="domain" description="Disease resistance N-terminal" evidence="8">
    <location>
        <begin position="13"/>
        <end position="91"/>
    </location>
</feature>
<keyword evidence="2" id="KW-0433">Leucine-rich repeat</keyword>
<dbReference type="InterPro" id="IPR058922">
    <property type="entry name" value="WHD_DRP"/>
</dbReference>
<keyword evidence="5" id="KW-0611">Plant defense</keyword>
<dbReference type="Gene3D" id="1.10.10.10">
    <property type="entry name" value="Winged helix-like DNA-binding domain superfamily/Winged helix DNA-binding domain"/>
    <property type="match status" value="1"/>
</dbReference>
<dbReference type="Gene3D" id="3.80.10.10">
    <property type="entry name" value="Ribonuclease Inhibitor"/>
    <property type="match status" value="1"/>
</dbReference>
<dbReference type="PANTHER" id="PTHR23155">
    <property type="entry name" value="DISEASE RESISTANCE PROTEIN RP"/>
    <property type="match status" value="1"/>
</dbReference>
<dbReference type="PRINTS" id="PR00364">
    <property type="entry name" value="DISEASERSIST"/>
</dbReference>
<dbReference type="FunFam" id="1.10.10.10:FF:000322">
    <property type="entry name" value="Probable disease resistance protein At1g63360"/>
    <property type="match status" value="1"/>
</dbReference>
<dbReference type="InterPro" id="IPR042197">
    <property type="entry name" value="Apaf_helical"/>
</dbReference>
<dbReference type="KEGG" id="sita:101771267"/>
<dbReference type="SUPFAM" id="SSF52058">
    <property type="entry name" value="L domain-like"/>
    <property type="match status" value="1"/>
</dbReference>
<dbReference type="AlphaFoldDB" id="A0A368RJN5"/>
<dbReference type="Pfam" id="PF23559">
    <property type="entry name" value="WHD_DRP"/>
    <property type="match status" value="1"/>
</dbReference>
<evidence type="ECO:0008006" key="12">
    <source>
        <dbReference type="Google" id="ProtNLM"/>
    </source>
</evidence>
<feature type="domain" description="NB-ARC" evidence="7">
    <location>
        <begin position="386"/>
        <end position="542"/>
    </location>
</feature>
<keyword evidence="6" id="KW-0175">Coiled coil</keyword>
<evidence type="ECO:0000256" key="6">
    <source>
        <dbReference type="ARBA" id="ARBA00023054"/>
    </source>
</evidence>
<evidence type="ECO:0000256" key="3">
    <source>
        <dbReference type="ARBA" id="ARBA00022737"/>
    </source>
</evidence>
<dbReference type="SUPFAM" id="SSF52540">
    <property type="entry name" value="P-loop containing nucleoside triphosphate hydrolases"/>
    <property type="match status" value="2"/>
</dbReference>
<proteinExistence type="inferred from homology"/>
<evidence type="ECO:0000259" key="10">
    <source>
        <dbReference type="Pfam" id="PF23598"/>
    </source>
</evidence>
<dbReference type="InterPro" id="IPR044974">
    <property type="entry name" value="Disease_R_plants"/>
</dbReference>
<dbReference type="InterPro" id="IPR032675">
    <property type="entry name" value="LRR_dom_sf"/>
</dbReference>
<evidence type="ECO:0000256" key="5">
    <source>
        <dbReference type="ARBA" id="ARBA00022821"/>
    </source>
</evidence>
<accession>A0A368RJN5</accession>
<gene>
    <name evidence="11" type="ORF">SETIT_6G092100v2</name>
</gene>
<dbReference type="GO" id="GO:0043531">
    <property type="term" value="F:ADP binding"/>
    <property type="evidence" value="ECO:0007669"/>
    <property type="project" value="InterPro"/>
</dbReference>
<dbReference type="Gene3D" id="1.20.5.4130">
    <property type="match status" value="1"/>
</dbReference>
<reference evidence="11" key="1">
    <citation type="journal article" date="2012" name="Nat. Biotechnol.">
        <title>Reference genome sequence of the model plant Setaria.</title>
        <authorList>
            <person name="Bennetzen J.L."/>
            <person name="Schmutz J."/>
            <person name="Wang H."/>
            <person name="Percifield R."/>
            <person name="Hawkins J."/>
            <person name="Pontaroli A.C."/>
            <person name="Estep M."/>
            <person name="Feng L."/>
            <person name="Vaughn J.N."/>
            <person name="Grimwood J."/>
            <person name="Jenkins J."/>
            <person name="Barry K."/>
            <person name="Lindquist E."/>
            <person name="Hellsten U."/>
            <person name="Deshpande S."/>
            <person name="Wang X."/>
            <person name="Wu X."/>
            <person name="Mitros T."/>
            <person name="Triplett J."/>
            <person name="Yang X."/>
            <person name="Ye C.Y."/>
            <person name="Mauro-Herrera M."/>
            <person name="Wang L."/>
            <person name="Li P."/>
            <person name="Sharma M."/>
            <person name="Sharma R."/>
            <person name="Ronald P.C."/>
            <person name="Panaud O."/>
            <person name="Kellogg E.A."/>
            <person name="Brutnell T.P."/>
            <person name="Doust A.N."/>
            <person name="Tuskan G.A."/>
            <person name="Rokhsar D."/>
            <person name="Devos K.M."/>
        </authorList>
    </citation>
    <scope>NUCLEOTIDE SEQUENCE [LARGE SCALE GENOMIC DNA]</scope>
    <source>
        <strain evidence="11">Yugu1</strain>
    </source>
</reference>
<dbReference type="InterPro" id="IPR055414">
    <property type="entry name" value="LRR_R13L4/SHOC2-like"/>
</dbReference>
<evidence type="ECO:0000259" key="9">
    <source>
        <dbReference type="Pfam" id="PF23559"/>
    </source>
</evidence>
<dbReference type="GO" id="GO:0042742">
    <property type="term" value="P:defense response to bacterium"/>
    <property type="evidence" value="ECO:0007669"/>
    <property type="project" value="UniProtKB-ARBA"/>
</dbReference>
<dbReference type="CDD" id="cd14798">
    <property type="entry name" value="RX-CC_like"/>
    <property type="match status" value="1"/>
</dbReference>
<dbReference type="EMBL" id="CM003533">
    <property type="protein sequence ID" value="RCV30407.1"/>
    <property type="molecule type" value="Genomic_DNA"/>
</dbReference>
<evidence type="ECO:0000256" key="4">
    <source>
        <dbReference type="ARBA" id="ARBA00022741"/>
    </source>
</evidence>
<evidence type="ECO:0000256" key="2">
    <source>
        <dbReference type="ARBA" id="ARBA00022614"/>
    </source>
</evidence>
<evidence type="ECO:0000259" key="8">
    <source>
        <dbReference type="Pfam" id="PF18052"/>
    </source>
</evidence>
<keyword evidence="3" id="KW-0677">Repeat</keyword>
<reference evidence="11" key="2">
    <citation type="submission" date="2015-07" db="EMBL/GenBank/DDBJ databases">
        <authorList>
            <person name="Noorani M."/>
        </authorList>
    </citation>
    <scope>NUCLEOTIDE SEQUENCE</scope>
    <source>
        <strain evidence="11">Yugu1</strain>
    </source>
</reference>
<dbReference type="InterPro" id="IPR038005">
    <property type="entry name" value="RX-like_CC"/>
</dbReference>